<dbReference type="Proteomes" id="UP000472277">
    <property type="component" value="Chromosome 19"/>
</dbReference>
<dbReference type="SUPFAM" id="SSF57850">
    <property type="entry name" value="RING/U-box"/>
    <property type="match status" value="1"/>
</dbReference>
<evidence type="ECO:0000313" key="15">
    <source>
        <dbReference type="Proteomes" id="UP000472277"/>
    </source>
</evidence>
<dbReference type="GeneTree" id="ENSGT00940000154465"/>
<evidence type="ECO:0000256" key="8">
    <source>
        <dbReference type="ARBA" id="ARBA00022771"/>
    </source>
</evidence>
<sequence>MSDSDSGPEFVDYDDIRHGAKFVRETMFICITHSVFGADDTFERWNKLSVSLKKKAAQLMHVSAFWYHILLCRENHNTTRWAVQVGFLDSNVSNDLSLKRLHRIEILEAILRAMEKGCVSFFCVDICFLFQCIFLRYFFSLFPQKSEEMKAKGNDQFQKKKYDAAVKYYSKAIKYHPENHIIYGNRALCYIRSEKYLKAVGDGKRATLIQPEWAKGHYRYCEAMFLLGEHKRAMAANEWAQTLCKADPEGMKDLLQQHAKFNIEMEESKWLREEESKGNRETLPQSLCLHTEDLSDQPECSLVFTLKCVLETTLRVISDSWIPLPTQTILGSSRDPTVRDALVSAVQDAHTALADQRYRNAEQAFSQALVILETSTPKELGLSALDQVVLIYGHASALLEMGQPEELAEAQRDFEKIITFEERKFQCLVFYGIGKVYQKENRFPVALQQFSDSMQMVKKKITPGKLTWPTTKVIVEETNFFILTSKQELLEESIEICKFPPKPDAICRHQNCIVHSKMEIYFTDPDFKGFIRVVCCQSCKVEYHISCWKKLKATAFSDKNEKDFLQEICFTPECRGRICHIKIYGPTGLVKCEVRHFSNVGMLLLLMLQYLTLKKLKSKEDRKLRRKQHRQDASLTIFSLSQYPQFLTVELPSPDLSPTWLSYGDRVLLQISESKDLFRDQSHSISVLMKNLKPWMDMDRIKRSELGMSYAGRQPETLGDVVELLLERKNRVWARIFIHSLSGSTQIGMALCAVLANFPFPLLMYSPGLNAAGLFIDRYADHLEQLDLAPLLHFAPLQDMLIEKFGTMPEFFSHLGLTITEYLKQAPPQEMRLFIWTLEEHRDQYASCHAALDYYFEIMGKRLDPHNSLFKTKNRNRKKKQKEPKGSFVLSGMRGGTSREDEDFFEEDSLMFLDPSDPFSVPNHLRDQVTEFEGQYNNGSRSSHYKRILDHNPDPTKENVMLIHICPVCMASGSSNLHVCIFPPSYFAQILEEYGPLKAQDPQLVGELDNFPPDAQQMIQEAGGLKPFLLESLRFIMTDNLLGLMKHAVSLQGVSTCVTLSEVAVNTEPCDPFEGNNVSFEYLHFSHLADAFIQSDLQEQVGLIALHKELDLFQQKLEEEVKKDQQEKKENQETVKTLKTGIKELAESQESISKSICEKNKDYETHLNNVLELRNQSAVEKMSLEDDIKRCRDLCAKATRRSEGAEVCLCVWVVCRDTCMFLLRQKCLLAWKVRDHKEQVKRGTRLCTLPPVTVPSPPRPPPVPVRCSTTKPTLSLAKAPGPQAPQPNSVCERIMDRLSVMFPHYSRLVLYKFTGEMRTANGGCLTSLSYEEVINRVAQHILDHQDNTRPYGTPSHSDSPASVRSTGTPPPAHVWKRVGAHRHSQSKLNMEDPCIICHEDMSQEDLCVLECRHSFHRECIKSWLKEQSTCPTCREHALLPEDFPLLLGRIRRGHTSAFS</sequence>
<feature type="compositionally biased region" description="Polar residues" evidence="12">
    <location>
        <begin position="1348"/>
        <end position="1367"/>
    </location>
</feature>
<dbReference type="Gene3D" id="1.25.40.10">
    <property type="entry name" value="Tetratricopeptide repeat domain"/>
    <property type="match status" value="2"/>
</dbReference>
<dbReference type="Pfam" id="PF24525">
    <property type="entry name" value="TTC3"/>
    <property type="match status" value="1"/>
</dbReference>
<dbReference type="Pfam" id="PF19179">
    <property type="entry name" value="TTC3_DZIP3_dom"/>
    <property type="match status" value="1"/>
</dbReference>
<dbReference type="InterPro" id="IPR013083">
    <property type="entry name" value="Znf_RING/FYVE/PHD"/>
</dbReference>
<reference evidence="14" key="1">
    <citation type="submission" date="2025-08" db="UniProtKB">
        <authorList>
            <consortium name="Ensembl"/>
        </authorList>
    </citation>
    <scope>IDENTIFICATION</scope>
</reference>
<dbReference type="InParanoid" id="A0A673Z1Y0"/>
<evidence type="ECO:0000313" key="14">
    <source>
        <dbReference type="Ensembl" id="ENSSTUP00000040778.1"/>
    </source>
</evidence>
<dbReference type="SMART" id="SM00028">
    <property type="entry name" value="TPR"/>
    <property type="match status" value="4"/>
</dbReference>
<dbReference type="Gene3D" id="3.30.40.10">
    <property type="entry name" value="Zinc/RING finger domain, C3HC4 (zinc finger)"/>
    <property type="match status" value="1"/>
</dbReference>
<feature type="repeat" description="TPR" evidence="11">
    <location>
        <begin position="146"/>
        <end position="179"/>
    </location>
</feature>
<comment type="pathway">
    <text evidence="3">Protein modification; protein ubiquitination.</text>
</comment>
<evidence type="ECO:0000256" key="1">
    <source>
        <dbReference type="ARBA" id="ARBA00000900"/>
    </source>
</evidence>
<evidence type="ECO:0000256" key="3">
    <source>
        <dbReference type="ARBA" id="ARBA00004906"/>
    </source>
</evidence>
<dbReference type="PROSITE" id="PS50089">
    <property type="entry name" value="ZF_RING_2"/>
    <property type="match status" value="1"/>
</dbReference>
<evidence type="ECO:0000256" key="10">
    <source>
        <dbReference type="PROSITE-ProRule" id="PRU00175"/>
    </source>
</evidence>
<dbReference type="InterPro" id="IPR019734">
    <property type="entry name" value="TPR_rpt"/>
</dbReference>
<feature type="compositionally biased region" description="Pro residues" evidence="12">
    <location>
        <begin position="1253"/>
        <end position="1264"/>
    </location>
</feature>
<dbReference type="Pfam" id="PF13639">
    <property type="entry name" value="zf-RING_2"/>
    <property type="match status" value="1"/>
</dbReference>
<evidence type="ECO:0000259" key="13">
    <source>
        <dbReference type="PROSITE" id="PS50089"/>
    </source>
</evidence>
<evidence type="ECO:0000256" key="9">
    <source>
        <dbReference type="ARBA" id="ARBA00022833"/>
    </source>
</evidence>
<evidence type="ECO:0000256" key="2">
    <source>
        <dbReference type="ARBA" id="ARBA00004496"/>
    </source>
</evidence>
<dbReference type="PROSITE" id="PS50005">
    <property type="entry name" value="TPR"/>
    <property type="match status" value="1"/>
</dbReference>
<comment type="subcellular location">
    <subcellularLocation>
        <location evidence="2">Cytoplasm</location>
    </subcellularLocation>
</comment>
<reference evidence="14" key="2">
    <citation type="submission" date="2025-09" db="UniProtKB">
        <authorList>
            <consortium name="Ensembl"/>
        </authorList>
    </citation>
    <scope>IDENTIFICATION</scope>
</reference>
<keyword evidence="6" id="KW-0808">Transferase</keyword>
<dbReference type="PANTHER" id="PTHR17550:SF8">
    <property type="entry name" value="RING-TYPE E3 UBIQUITIN TRANSFERASE"/>
    <property type="match status" value="1"/>
</dbReference>
<feature type="region of interest" description="Disordered" evidence="12">
    <location>
        <begin position="1253"/>
        <end position="1288"/>
    </location>
</feature>
<dbReference type="InterPro" id="IPR056870">
    <property type="entry name" value="TTC3/DZIP3/RBM44-like_helical"/>
</dbReference>
<dbReference type="InterPro" id="IPR001841">
    <property type="entry name" value="Znf_RING"/>
</dbReference>
<feature type="region of interest" description="Disordered" evidence="12">
    <location>
        <begin position="1345"/>
        <end position="1371"/>
    </location>
</feature>
<feature type="domain" description="RING-type" evidence="13">
    <location>
        <begin position="1394"/>
        <end position="1434"/>
    </location>
</feature>
<keyword evidence="5" id="KW-0963">Cytoplasm</keyword>
<keyword evidence="15" id="KW-1185">Reference proteome</keyword>
<dbReference type="Ensembl" id="ENSSTUT00000042606.1">
    <property type="protein sequence ID" value="ENSSTUP00000040778.1"/>
    <property type="gene ID" value="ENSSTUG00000017261.1"/>
</dbReference>
<name>A0A673Z1Y0_SALTR</name>
<organism evidence="14 15">
    <name type="scientific">Salmo trutta</name>
    <name type="common">Brown trout</name>
    <dbReference type="NCBI Taxonomy" id="8032"/>
    <lineage>
        <taxon>Eukaryota</taxon>
        <taxon>Metazoa</taxon>
        <taxon>Chordata</taxon>
        <taxon>Craniata</taxon>
        <taxon>Vertebrata</taxon>
        <taxon>Euteleostomi</taxon>
        <taxon>Actinopterygii</taxon>
        <taxon>Neopterygii</taxon>
        <taxon>Teleostei</taxon>
        <taxon>Protacanthopterygii</taxon>
        <taxon>Salmoniformes</taxon>
        <taxon>Salmonidae</taxon>
        <taxon>Salmoninae</taxon>
        <taxon>Salmo</taxon>
    </lineage>
</organism>
<keyword evidence="9" id="KW-0862">Zinc</keyword>
<evidence type="ECO:0000256" key="6">
    <source>
        <dbReference type="ARBA" id="ARBA00022679"/>
    </source>
</evidence>
<dbReference type="InterPro" id="IPR043866">
    <property type="entry name" value="TTC3/DZIP3_dom"/>
</dbReference>
<keyword evidence="11" id="KW-0802">TPR repeat</keyword>
<dbReference type="InterPro" id="IPR056871">
    <property type="entry name" value="WH_TTC3"/>
</dbReference>
<feature type="compositionally biased region" description="Basic residues" evidence="12">
    <location>
        <begin position="872"/>
        <end position="882"/>
    </location>
</feature>
<accession>A0A673Z1Y0</accession>
<protein>
    <recommendedName>
        <fullName evidence="4">RING-type E3 ubiquitin transferase</fullName>
        <ecNumber evidence="4">2.3.2.27</ecNumber>
    </recommendedName>
</protein>
<evidence type="ECO:0000256" key="12">
    <source>
        <dbReference type="SAM" id="MobiDB-lite"/>
    </source>
</evidence>
<feature type="region of interest" description="Disordered" evidence="12">
    <location>
        <begin position="871"/>
        <end position="895"/>
    </location>
</feature>
<dbReference type="InterPro" id="IPR011990">
    <property type="entry name" value="TPR-like_helical_dom_sf"/>
</dbReference>
<dbReference type="GO" id="GO:0061630">
    <property type="term" value="F:ubiquitin protein ligase activity"/>
    <property type="evidence" value="ECO:0007669"/>
    <property type="project" value="UniProtKB-EC"/>
</dbReference>
<dbReference type="OMA" id="EYHITCW"/>
<dbReference type="UniPathway" id="UPA00143"/>
<dbReference type="SMART" id="SM00184">
    <property type="entry name" value="RING"/>
    <property type="match status" value="1"/>
</dbReference>
<comment type="catalytic activity">
    <reaction evidence="1">
        <text>S-ubiquitinyl-[E2 ubiquitin-conjugating enzyme]-L-cysteine + [acceptor protein]-L-lysine = [E2 ubiquitin-conjugating enzyme]-L-cysteine + N(6)-ubiquitinyl-[acceptor protein]-L-lysine.</text>
        <dbReference type="EC" id="2.3.2.27"/>
    </reaction>
</comment>
<dbReference type="Pfam" id="PF24905">
    <property type="entry name" value="TTC3_9th"/>
    <property type="match status" value="1"/>
</dbReference>
<evidence type="ECO:0000256" key="7">
    <source>
        <dbReference type="ARBA" id="ARBA00022723"/>
    </source>
</evidence>
<dbReference type="InterPro" id="IPR056872">
    <property type="entry name" value="TTC3/DZIP3-like_helical"/>
</dbReference>
<dbReference type="Pfam" id="PF24812">
    <property type="entry name" value="WHD_TTC3"/>
    <property type="match status" value="1"/>
</dbReference>
<dbReference type="PANTHER" id="PTHR17550">
    <property type="entry name" value="E3 UBIQUITIN-PROTEIN LIGASE TTC3"/>
    <property type="match status" value="1"/>
</dbReference>
<keyword evidence="8 10" id="KW-0863">Zinc-finger</keyword>
<evidence type="ECO:0000256" key="4">
    <source>
        <dbReference type="ARBA" id="ARBA00012483"/>
    </source>
</evidence>
<dbReference type="CDD" id="cd16481">
    <property type="entry name" value="RING-H2_TTC3"/>
    <property type="match status" value="1"/>
</dbReference>
<dbReference type="GO" id="GO:0008270">
    <property type="term" value="F:zinc ion binding"/>
    <property type="evidence" value="ECO:0007669"/>
    <property type="project" value="UniProtKB-KW"/>
</dbReference>
<proteinExistence type="predicted"/>
<dbReference type="GO" id="GO:0016567">
    <property type="term" value="P:protein ubiquitination"/>
    <property type="evidence" value="ECO:0007669"/>
    <property type="project" value="UniProtKB-UniPathway"/>
</dbReference>
<dbReference type="GO" id="GO:0005737">
    <property type="term" value="C:cytoplasm"/>
    <property type="evidence" value="ECO:0007669"/>
    <property type="project" value="UniProtKB-SubCell"/>
</dbReference>
<keyword evidence="7" id="KW-0479">Metal-binding</keyword>
<evidence type="ECO:0000256" key="5">
    <source>
        <dbReference type="ARBA" id="ARBA00022490"/>
    </source>
</evidence>
<dbReference type="SUPFAM" id="SSF48452">
    <property type="entry name" value="TPR-like"/>
    <property type="match status" value="2"/>
</dbReference>
<evidence type="ECO:0000256" key="11">
    <source>
        <dbReference type="PROSITE-ProRule" id="PRU00339"/>
    </source>
</evidence>
<dbReference type="EC" id="2.3.2.27" evidence="4"/>